<reference evidence="2 3" key="1">
    <citation type="submission" date="2014-07" db="EMBL/GenBank/DDBJ databases">
        <title>Genome of Chryseobacterium piperi CTM.</title>
        <authorList>
            <person name="Pipes S.E."/>
            <person name="Stropko S.J."/>
            <person name="Newman J.D."/>
        </authorList>
    </citation>
    <scope>NUCLEOTIDE SEQUENCE [LARGE SCALE GENOMIC DNA]</scope>
    <source>
        <strain evidence="2 3">CTM</strain>
    </source>
</reference>
<feature type="signal peptide" evidence="1">
    <location>
        <begin position="1"/>
        <end position="20"/>
    </location>
</feature>
<protein>
    <recommendedName>
        <fullName evidence="4">DUF4440 domain-containing protein</fullName>
    </recommendedName>
</protein>
<evidence type="ECO:0008006" key="4">
    <source>
        <dbReference type="Google" id="ProtNLM"/>
    </source>
</evidence>
<dbReference type="RefSeq" id="WP_034685467.1">
    <property type="nucleotide sequence ID" value="NZ_CP023049.2"/>
</dbReference>
<sequence>MKKYTFTLFILLSSFMIISAQNNDALIKEGVKSDSLFWVAYNKCNVNEMMRFIPNDVEFYHDKGGITKGGSDLKITFQKNLCGNENFRLRREAIDTTVRVFPMKKDNKLYGLIISGDHYFYINETGKKEFRDGLAKFTDLWTLENGEWKMSRVLSYDHGPAPYLNERKEIKLNPGSTKIYHGKYNSIKNGVITIEPKDSVLHLVAGGKTMIIYPETQNKFFMKEKDLVFEFIKEKNKVTKMKVYENGNLIEENQAIE</sequence>
<evidence type="ECO:0000313" key="3">
    <source>
        <dbReference type="Proteomes" id="UP000028709"/>
    </source>
</evidence>
<dbReference type="SUPFAM" id="SSF54427">
    <property type="entry name" value="NTF2-like"/>
    <property type="match status" value="1"/>
</dbReference>
<organism evidence="2 3">
    <name type="scientific">Chryseobacterium piperi</name>
    <dbReference type="NCBI Taxonomy" id="558152"/>
    <lineage>
        <taxon>Bacteria</taxon>
        <taxon>Pseudomonadati</taxon>
        <taxon>Bacteroidota</taxon>
        <taxon>Flavobacteriia</taxon>
        <taxon>Flavobacteriales</taxon>
        <taxon>Weeksellaceae</taxon>
        <taxon>Chryseobacterium group</taxon>
        <taxon>Chryseobacterium</taxon>
    </lineage>
</organism>
<dbReference type="STRING" id="558152.IQ37_12340"/>
<proteinExistence type="predicted"/>
<dbReference type="InterPro" id="IPR032710">
    <property type="entry name" value="NTF2-like_dom_sf"/>
</dbReference>
<feature type="chain" id="PRO_5001804033" description="DUF4440 domain-containing protein" evidence="1">
    <location>
        <begin position="21"/>
        <end position="257"/>
    </location>
</feature>
<keyword evidence="1" id="KW-0732">Signal</keyword>
<gene>
    <name evidence="2" type="ORF">IQ37_12340</name>
</gene>
<dbReference type="KEGG" id="cpip:CJF12_19955"/>
<dbReference type="Proteomes" id="UP000028709">
    <property type="component" value="Unassembled WGS sequence"/>
</dbReference>
<name>A0A086B9J4_9FLAO</name>
<dbReference type="AlphaFoldDB" id="A0A086B9J4"/>
<comment type="caution">
    <text evidence="2">The sequence shown here is derived from an EMBL/GenBank/DDBJ whole genome shotgun (WGS) entry which is preliminary data.</text>
</comment>
<dbReference type="eggNOG" id="COG1680">
    <property type="taxonomic scope" value="Bacteria"/>
</dbReference>
<evidence type="ECO:0000313" key="2">
    <source>
        <dbReference type="EMBL" id="KFF25608.1"/>
    </source>
</evidence>
<dbReference type="EMBL" id="JPRJ01000022">
    <property type="protein sequence ID" value="KFF25608.1"/>
    <property type="molecule type" value="Genomic_DNA"/>
</dbReference>
<keyword evidence="3" id="KW-1185">Reference proteome</keyword>
<evidence type="ECO:0000256" key="1">
    <source>
        <dbReference type="SAM" id="SignalP"/>
    </source>
</evidence>
<dbReference type="OrthoDB" id="1357763at2"/>
<accession>A0A086B9J4</accession>